<dbReference type="PANTHER" id="PTHR37540:SF9">
    <property type="entry name" value="ZN(2)-C6 FUNGAL-TYPE DOMAIN-CONTAINING PROTEIN"/>
    <property type="match status" value="1"/>
</dbReference>
<dbReference type="OMA" id="RTIQYQA"/>
<dbReference type="GeneID" id="27722504"/>
<dbReference type="HOGENOM" id="CLU_067182_1_0_1"/>
<dbReference type="KEGG" id="sapo:SAPIO_CDS3432"/>
<dbReference type="AlphaFoldDB" id="A0A084GAR9"/>
<comment type="caution">
    <text evidence="2">The sequence shown here is derived from an EMBL/GenBank/DDBJ whole genome shotgun (WGS) entry which is preliminary data.</text>
</comment>
<reference evidence="2 3" key="1">
    <citation type="journal article" date="2014" name="Genome Announc.">
        <title>Draft genome sequence of the pathogenic fungus Scedosporium apiospermum.</title>
        <authorList>
            <person name="Vandeputte P."/>
            <person name="Ghamrawi S."/>
            <person name="Rechenmann M."/>
            <person name="Iltis A."/>
            <person name="Giraud S."/>
            <person name="Fleury M."/>
            <person name="Thornton C."/>
            <person name="Delhaes L."/>
            <person name="Meyer W."/>
            <person name="Papon N."/>
            <person name="Bouchara J.P."/>
        </authorList>
    </citation>
    <scope>NUCLEOTIDE SEQUENCE [LARGE SCALE GENOMIC DNA]</scope>
    <source>
        <strain evidence="2 3">IHEM 14462</strain>
    </source>
</reference>
<feature type="compositionally biased region" description="Low complexity" evidence="1">
    <location>
        <begin position="65"/>
        <end position="75"/>
    </location>
</feature>
<dbReference type="RefSeq" id="XP_016644230.1">
    <property type="nucleotide sequence ID" value="XM_016786224.1"/>
</dbReference>
<gene>
    <name evidence="2" type="ORF">SAPIO_CDS3432</name>
</gene>
<feature type="region of interest" description="Disordered" evidence="1">
    <location>
        <begin position="60"/>
        <end position="90"/>
    </location>
</feature>
<sequence>MTIADERPKPPSRARGGLQFVHLSNPADAAEFKTLVRSHAARNPRRRKRNVVEHQEKLAKEAAQKKAAVPTSSLSRQRRTTRIPRTGATTADPSLVVTGLSTIRIDPFNSFTRPLSRLEYHLLDHFLNSALDLVITCMPFDNASEKASFSQGMTSYLVQTAAADAGMLSTLLLAACQSLANVHHDESFSTLALKYKGQCIASINDALRREGTAVSDLTLTKTLALAADAAKGP</sequence>
<dbReference type="EMBL" id="JOWA01000088">
    <property type="protein sequence ID" value="KEZ44431.1"/>
    <property type="molecule type" value="Genomic_DNA"/>
</dbReference>
<evidence type="ECO:0000313" key="2">
    <source>
        <dbReference type="EMBL" id="KEZ44431.1"/>
    </source>
</evidence>
<keyword evidence="3" id="KW-1185">Reference proteome</keyword>
<dbReference type="Proteomes" id="UP000028545">
    <property type="component" value="Unassembled WGS sequence"/>
</dbReference>
<dbReference type="VEuPathDB" id="FungiDB:SAPIO_CDS3432"/>
<name>A0A084GAR9_PSEDA</name>
<evidence type="ECO:0000256" key="1">
    <source>
        <dbReference type="SAM" id="MobiDB-lite"/>
    </source>
</evidence>
<accession>A0A084GAR9</accession>
<proteinExistence type="predicted"/>
<protein>
    <submittedName>
        <fullName evidence="2">Uncharacterized protein</fullName>
    </submittedName>
</protein>
<evidence type="ECO:0000313" key="3">
    <source>
        <dbReference type="Proteomes" id="UP000028545"/>
    </source>
</evidence>
<dbReference type="OrthoDB" id="5620at2759"/>
<dbReference type="PANTHER" id="PTHR37540">
    <property type="entry name" value="TRANSCRIPTION FACTOR (ACR-2), PUTATIVE-RELATED-RELATED"/>
    <property type="match status" value="1"/>
</dbReference>
<organism evidence="2 3">
    <name type="scientific">Pseudallescheria apiosperma</name>
    <name type="common">Scedosporium apiospermum</name>
    <dbReference type="NCBI Taxonomy" id="563466"/>
    <lineage>
        <taxon>Eukaryota</taxon>
        <taxon>Fungi</taxon>
        <taxon>Dikarya</taxon>
        <taxon>Ascomycota</taxon>
        <taxon>Pezizomycotina</taxon>
        <taxon>Sordariomycetes</taxon>
        <taxon>Hypocreomycetidae</taxon>
        <taxon>Microascales</taxon>
        <taxon>Microascaceae</taxon>
        <taxon>Scedosporium</taxon>
    </lineage>
</organism>